<feature type="domain" description="Helicase ATP-binding" evidence="9">
    <location>
        <begin position="32"/>
        <end position="206"/>
    </location>
</feature>
<dbReference type="GO" id="GO:0004386">
    <property type="term" value="F:helicase activity"/>
    <property type="evidence" value="ECO:0007669"/>
    <property type="project" value="UniProtKB-KW"/>
</dbReference>
<dbReference type="PROSITE" id="PS51192">
    <property type="entry name" value="HELICASE_ATP_BIND_1"/>
    <property type="match status" value="1"/>
</dbReference>
<evidence type="ECO:0000259" key="9">
    <source>
        <dbReference type="PROSITE" id="PS51192"/>
    </source>
</evidence>
<evidence type="ECO:0000256" key="2">
    <source>
        <dbReference type="ARBA" id="ARBA00022801"/>
    </source>
</evidence>
<evidence type="ECO:0000259" key="10">
    <source>
        <dbReference type="PROSITE" id="PS51194"/>
    </source>
</evidence>
<evidence type="ECO:0000256" key="7">
    <source>
        <dbReference type="RuleBase" id="RU000492"/>
    </source>
</evidence>
<sequence length="441" mass="49336">MSFKSLGLIPELLKAVKQQGYETPSPIQEKTIPTILEKRDVLASAQTGTGKTAGFTLPLLQTLDATRKKRHRPIRALILTPTRELAAQVHDNVRSYSKFLDIRSTVIFGGVNAKPQIRTIRGGIDVLVATPGRLLDLENQKALSLGRIEILVLDEADRMLDMGFLRDIKKIISLMPKHRQNLMFSATYSKDIKKLAEGILNKPVLIEATPENTTAERVNQKAFRIDKGQKIAFITKLIDDGNWKQVLVFTRTKHRANKLSEKLVKAGISSAAIHGNKSQGAREKALGGFKAQKIRVLVATDIAARGLDIPLLPHVINFELPNVPEDYVHRIGRTGRAGAEGEAISLVDIDEIPYVKAIEKLLGEPIETEEVEGFEPSNEPSESKPKQQQKRKKPRRPSDRKQPRKEGQNKSHNSSGDAKKDGSKNRRRNNRRRRNRNSSKQ</sequence>
<evidence type="ECO:0000313" key="13">
    <source>
        <dbReference type="Proteomes" id="UP001252186"/>
    </source>
</evidence>
<protein>
    <submittedName>
        <fullName evidence="12">DEAD/DEAH box helicase</fullName>
    </submittedName>
</protein>
<dbReference type="PROSITE" id="PS00039">
    <property type="entry name" value="DEAD_ATP_HELICASE"/>
    <property type="match status" value="1"/>
</dbReference>
<dbReference type="Proteomes" id="UP001252186">
    <property type="component" value="Unassembled WGS sequence"/>
</dbReference>
<dbReference type="InterPro" id="IPR050079">
    <property type="entry name" value="DEAD_box_RNA_helicase"/>
</dbReference>
<evidence type="ECO:0000256" key="4">
    <source>
        <dbReference type="ARBA" id="ARBA00022840"/>
    </source>
</evidence>
<evidence type="ECO:0000313" key="12">
    <source>
        <dbReference type="EMBL" id="MDT0553552.1"/>
    </source>
</evidence>
<gene>
    <name evidence="12" type="ORF">RM519_09875</name>
</gene>
<feature type="short sequence motif" description="Q motif" evidence="6">
    <location>
        <begin position="1"/>
        <end position="29"/>
    </location>
</feature>
<comment type="caution">
    <text evidence="12">The sequence shown here is derived from an EMBL/GenBank/DDBJ whole genome shotgun (WGS) entry which is preliminary data.</text>
</comment>
<dbReference type="SMART" id="SM00490">
    <property type="entry name" value="HELICc"/>
    <property type="match status" value="1"/>
</dbReference>
<evidence type="ECO:0000256" key="8">
    <source>
        <dbReference type="SAM" id="MobiDB-lite"/>
    </source>
</evidence>
<evidence type="ECO:0000256" key="1">
    <source>
        <dbReference type="ARBA" id="ARBA00022741"/>
    </source>
</evidence>
<reference evidence="12 13" key="1">
    <citation type="submission" date="2023-09" db="EMBL/GenBank/DDBJ databases">
        <authorList>
            <person name="Rey-Velasco X."/>
        </authorList>
    </citation>
    <scope>NUCLEOTIDE SEQUENCE [LARGE SCALE GENOMIC DNA]</scope>
    <source>
        <strain evidence="12 13">P050</strain>
    </source>
</reference>
<keyword evidence="13" id="KW-1185">Reference proteome</keyword>
<organism evidence="12 13">
    <name type="scientific">Urechidicola vernalis</name>
    <dbReference type="NCBI Taxonomy" id="3075600"/>
    <lineage>
        <taxon>Bacteria</taxon>
        <taxon>Pseudomonadati</taxon>
        <taxon>Bacteroidota</taxon>
        <taxon>Flavobacteriia</taxon>
        <taxon>Flavobacteriales</taxon>
        <taxon>Flavobacteriaceae</taxon>
        <taxon>Urechidicola</taxon>
    </lineage>
</organism>
<evidence type="ECO:0000259" key="11">
    <source>
        <dbReference type="PROSITE" id="PS51195"/>
    </source>
</evidence>
<feature type="compositionally biased region" description="Basic and acidic residues" evidence="8">
    <location>
        <begin position="396"/>
        <end position="409"/>
    </location>
</feature>
<feature type="domain" description="Helicase C-terminal" evidence="10">
    <location>
        <begin position="233"/>
        <end position="377"/>
    </location>
</feature>
<dbReference type="InterPro" id="IPR011545">
    <property type="entry name" value="DEAD/DEAH_box_helicase_dom"/>
</dbReference>
<proteinExistence type="inferred from homology"/>
<dbReference type="InterPro" id="IPR027417">
    <property type="entry name" value="P-loop_NTPase"/>
</dbReference>
<dbReference type="InterPro" id="IPR044742">
    <property type="entry name" value="DEAD/DEAH_RhlB"/>
</dbReference>
<feature type="compositionally biased region" description="Basic residues" evidence="8">
    <location>
        <begin position="425"/>
        <end position="441"/>
    </location>
</feature>
<keyword evidence="2 7" id="KW-0378">Hydrolase</keyword>
<dbReference type="InterPro" id="IPR014014">
    <property type="entry name" value="RNA_helicase_DEAD_Q_motif"/>
</dbReference>
<dbReference type="RefSeq" id="WP_311593605.1">
    <property type="nucleotide sequence ID" value="NZ_JAVRHV010000004.1"/>
</dbReference>
<dbReference type="SMART" id="SM00487">
    <property type="entry name" value="DEXDc"/>
    <property type="match status" value="1"/>
</dbReference>
<dbReference type="Pfam" id="PF00271">
    <property type="entry name" value="Helicase_C"/>
    <property type="match status" value="1"/>
</dbReference>
<name>A0ABU2Y5S4_9FLAO</name>
<dbReference type="PANTHER" id="PTHR47959:SF13">
    <property type="entry name" value="ATP-DEPENDENT RNA HELICASE RHLE"/>
    <property type="match status" value="1"/>
</dbReference>
<feature type="domain" description="DEAD-box RNA helicase Q" evidence="11">
    <location>
        <begin position="1"/>
        <end position="29"/>
    </location>
</feature>
<evidence type="ECO:0000256" key="5">
    <source>
        <dbReference type="ARBA" id="ARBA00038437"/>
    </source>
</evidence>
<feature type="region of interest" description="Disordered" evidence="8">
    <location>
        <begin position="369"/>
        <end position="441"/>
    </location>
</feature>
<evidence type="ECO:0000256" key="6">
    <source>
        <dbReference type="PROSITE-ProRule" id="PRU00552"/>
    </source>
</evidence>
<dbReference type="CDD" id="cd18787">
    <property type="entry name" value="SF2_C_DEAD"/>
    <property type="match status" value="1"/>
</dbReference>
<comment type="similarity">
    <text evidence="5 7">Belongs to the DEAD box helicase family.</text>
</comment>
<evidence type="ECO:0000256" key="3">
    <source>
        <dbReference type="ARBA" id="ARBA00022806"/>
    </source>
</evidence>
<dbReference type="PROSITE" id="PS51195">
    <property type="entry name" value="Q_MOTIF"/>
    <property type="match status" value="1"/>
</dbReference>
<dbReference type="SUPFAM" id="SSF52540">
    <property type="entry name" value="P-loop containing nucleoside triphosphate hydrolases"/>
    <property type="match status" value="1"/>
</dbReference>
<dbReference type="PROSITE" id="PS51194">
    <property type="entry name" value="HELICASE_CTER"/>
    <property type="match status" value="1"/>
</dbReference>
<keyword evidence="1 7" id="KW-0547">Nucleotide-binding</keyword>
<dbReference type="InterPro" id="IPR014001">
    <property type="entry name" value="Helicase_ATP-bd"/>
</dbReference>
<dbReference type="CDD" id="cd00268">
    <property type="entry name" value="DEADc"/>
    <property type="match status" value="1"/>
</dbReference>
<dbReference type="InterPro" id="IPR001650">
    <property type="entry name" value="Helicase_C-like"/>
</dbReference>
<dbReference type="Gene3D" id="3.40.50.300">
    <property type="entry name" value="P-loop containing nucleotide triphosphate hydrolases"/>
    <property type="match status" value="2"/>
</dbReference>
<dbReference type="PANTHER" id="PTHR47959">
    <property type="entry name" value="ATP-DEPENDENT RNA HELICASE RHLE-RELATED"/>
    <property type="match status" value="1"/>
</dbReference>
<dbReference type="Pfam" id="PF00270">
    <property type="entry name" value="DEAD"/>
    <property type="match status" value="1"/>
</dbReference>
<dbReference type="InterPro" id="IPR000629">
    <property type="entry name" value="RNA-helicase_DEAD-box_CS"/>
</dbReference>
<keyword evidence="4 7" id="KW-0067">ATP-binding</keyword>
<keyword evidence="3 7" id="KW-0347">Helicase</keyword>
<accession>A0ABU2Y5S4</accession>
<dbReference type="EMBL" id="JAVRHV010000004">
    <property type="protein sequence ID" value="MDT0553552.1"/>
    <property type="molecule type" value="Genomic_DNA"/>
</dbReference>